<dbReference type="GO" id="GO:0005524">
    <property type="term" value="F:ATP binding"/>
    <property type="evidence" value="ECO:0007669"/>
    <property type="project" value="UniProtKB-KW"/>
</dbReference>
<dbReference type="GO" id="GO:0003724">
    <property type="term" value="F:RNA helicase activity"/>
    <property type="evidence" value="ECO:0007669"/>
    <property type="project" value="UniProtKB-EC"/>
</dbReference>
<accession>A0A8H3I551</accession>
<evidence type="ECO:0000256" key="6">
    <source>
        <dbReference type="ARBA" id="ARBA00047984"/>
    </source>
</evidence>
<evidence type="ECO:0000313" key="14">
    <source>
        <dbReference type="Proteomes" id="UP000664203"/>
    </source>
</evidence>
<evidence type="ECO:0000256" key="7">
    <source>
        <dbReference type="PROSITE-ProRule" id="PRU00552"/>
    </source>
</evidence>
<keyword evidence="2 8" id="KW-0547">Nucleotide-binding</keyword>
<evidence type="ECO:0000259" key="12">
    <source>
        <dbReference type="PROSITE" id="PS51195"/>
    </source>
</evidence>
<gene>
    <name evidence="13" type="ORF">ALECFALPRED_002931</name>
</gene>
<keyword evidence="14" id="KW-1185">Reference proteome</keyword>
<dbReference type="PROSITE" id="PS51192">
    <property type="entry name" value="HELICASE_ATP_BIND_1"/>
    <property type="match status" value="1"/>
</dbReference>
<keyword evidence="4 8" id="KW-0347">Helicase</keyword>
<evidence type="ECO:0000256" key="3">
    <source>
        <dbReference type="ARBA" id="ARBA00022801"/>
    </source>
</evidence>
<comment type="similarity">
    <text evidence="8">Belongs to the DEAD box helicase family.</text>
</comment>
<dbReference type="GO" id="GO:0003676">
    <property type="term" value="F:nucleic acid binding"/>
    <property type="evidence" value="ECO:0007669"/>
    <property type="project" value="InterPro"/>
</dbReference>
<dbReference type="SMART" id="SM00487">
    <property type="entry name" value="DEXDc"/>
    <property type="match status" value="1"/>
</dbReference>
<keyword evidence="5 8" id="KW-0067">ATP-binding</keyword>
<dbReference type="PROSITE" id="PS00039">
    <property type="entry name" value="DEAD_ATP_HELICASE"/>
    <property type="match status" value="1"/>
</dbReference>
<protein>
    <recommendedName>
        <fullName evidence="1">RNA helicase</fullName>
        <ecNumber evidence="1">3.6.4.13</ecNumber>
    </recommendedName>
</protein>
<dbReference type="SMART" id="SM00490">
    <property type="entry name" value="HELICc"/>
    <property type="match status" value="1"/>
</dbReference>
<dbReference type="PANTHER" id="PTHR47958">
    <property type="entry name" value="ATP-DEPENDENT RNA HELICASE DBP3"/>
    <property type="match status" value="1"/>
</dbReference>
<dbReference type="OrthoDB" id="196131at2759"/>
<evidence type="ECO:0000256" key="5">
    <source>
        <dbReference type="ARBA" id="ARBA00022840"/>
    </source>
</evidence>
<dbReference type="EMBL" id="CAJPDR010000002">
    <property type="protein sequence ID" value="CAF9903695.1"/>
    <property type="molecule type" value="Genomic_DNA"/>
</dbReference>
<feature type="domain" description="DEAD-box RNA helicase Q" evidence="12">
    <location>
        <begin position="130"/>
        <end position="158"/>
    </location>
</feature>
<dbReference type="GO" id="GO:0016787">
    <property type="term" value="F:hydrolase activity"/>
    <property type="evidence" value="ECO:0007669"/>
    <property type="project" value="UniProtKB-KW"/>
</dbReference>
<dbReference type="InterPro" id="IPR027417">
    <property type="entry name" value="P-loop_NTPase"/>
</dbReference>
<dbReference type="CDD" id="cd18787">
    <property type="entry name" value="SF2_C_DEAD"/>
    <property type="match status" value="1"/>
</dbReference>
<dbReference type="Gene3D" id="3.40.50.300">
    <property type="entry name" value="P-loop containing nucleotide triphosphate hydrolases"/>
    <property type="match status" value="2"/>
</dbReference>
<dbReference type="InterPro" id="IPR014014">
    <property type="entry name" value="RNA_helicase_DEAD_Q_motif"/>
</dbReference>
<keyword evidence="3 8" id="KW-0378">Hydrolase</keyword>
<dbReference type="Pfam" id="PF00271">
    <property type="entry name" value="Helicase_C"/>
    <property type="match status" value="1"/>
</dbReference>
<dbReference type="SUPFAM" id="SSF52540">
    <property type="entry name" value="P-loop containing nucleoside triphosphate hydrolases"/>
    <property type="match status" value="1"/>
</dbReference>
<evidence type="ECO:0000259" key="11">
    <source>
        <dbReference type="PROSITE" id="PS51194"/>
    </source>
</evidence>
<dbReference type="AlphaFoldDB" id="A0A8H3I551"/>
<feature type="compositionally biased region" description="Basic and acidic residues" evidence="9">
    <location>
        <begin position="48"/>
        <end position="64"/>
    </location>
</feature>
<evidence type="ECO:0000256" key="8">
    <source>
        <dbReference type="RuleBase" id="RU000492"/>
    </source>
</evidence>
<name>A0A8H3I551_9LECA</name>
<evidence type="ECO:0000256" key="9">
    <source>
        <dbReference type="SAM" id="MobiDB-lite"/>
    </source>
</evidence>
<dbReference type="Pfam" id="PF00270">
    <property type="entry name" value="DEAD"/>
    <property type="match status" value="1"/>
</dbReference>
<feature type="domain" description="Helicase C-terminal" evidence="11">
    <location>
        <begin position="371"/>
        <end position="526"/>
    </location>
</feature>
<evidence type="ECO:0000256" key="2">
    <source>
        <dbReference type="ARBA" id="ARBA00022741"/>
    </source>
</evidence>
<dbReference type="PROSITE" id="PS51194">
    <property type="entry name" value="HELICASE_CTER"/>
    <property type="match status" value="1"/>
</dbReference>
<feature type="region of interest" description="Disordered" evidence="9">
    <location>
        <begin position="41"/>
        <end position="66"/>
    </location>
</feature>
<feature type="short sequence motif" description="Q motif" evidence="7">
    <location>
        <begin position="130"/>
        <end position="158"/>
    </location>
</feature>
<comment type="caution">
    <text evidence="13">The sequence shown here is derived from an EMBL/GenBank/DDBJ whole genome shotgun (WGS) entry which is preliminary data.</text>
</comment>
<dbReference type="Proteomes" id="UP000664203">
    <property type="component" value="Unassembled WGS sequence"/>
</dbReference>
<dbReference type="PROSITE" id="PS51195">
    <property type="entry name" value="Q_MOTIF"/>
    <property type="match status" value="1"/>
</dbReference>
<feature type="region of interest" description="Disordered" evidence="9">
    <location>
        <begin position="524"/>
        <end position="577"/>
    </location>
</feature>
<feature type="compositionally biased region" description="Acidic residues" evidence="9">
    <location>
        <begin position="526"/>
        <end position="539"/>
    </location>
</feature>
<evidence type="ECO:0000313" key="13">
    <source>
        <dbReference type="EMBL" id="CAF9903695.1"/>
    </source>
</evidence>
<evidence type="ECO:0000256" key="1">
    <source>
        <dbReference type="ARBA" id="ARBA00012552"/>
    </source>
</evidence>
<comment type="catalytic activity">
    <reaction evidence="6">
        <text>ATP + H2O = ADP + phosphate + H(+)</text>
        <dbReference type="Rhea" id="RHEA:13065"/>
        <dbReference type="ChEBI" id="CHEBI:15377"/>
        <dbReference type="ChEBI" id="CHEBI:15378"/>
        <dbReference type="ChEBI" id="CHEBI:30616"/>
        <dbReference type="ChEBI" id="CHEBI:43474"/>
        <dbReference type="ChEBI" id="CHEBI:456216"/>
        <dbReference type="EC" id="3.6.4.13"/>
    </reaction>
</comment>
<dbReference type="InterPro" id="IPR011545">
    <property type="entry name" value="DEAD/DEAH_box_helicase_dom"/>
</dbReference>
<dbReference type="InterPro" id="IPR014001">
    <property type="entry name" value="Helicase_ATP-bd"/>
</dbReference>
<feature type="domain" description="Helicase ATP-binding" evidence="10">
    <location>
        <begin position="161"/>
        <end position="357"/>
    </location>
</feature>
<dbReference type="InterPro" id="IPR000629">
    <property type="entry name" value="RNA-helicase_DEAD-box_CS"/>
</dbReference>
<dbReference type="InterPro" id="IPR001650">
    <property type="entry name" value="Helicase_C-like"/>
</dbReference>
<organism evidence="13 14">
    <name type="scientific">Alectoria fallacina</name>
    <dbReference type="NCBI Taxonomy" id="1903189"/>
    <lineage>
        <taxon>Eukaryota</taxon>
        <taxon>Fungi</taxon>
        <taxon>Dikarya</taxon>
        <taxon>Ascomycota</taxon>
        <taxon>Pezizomycotina</taxon>
        <taxon>Lecanoromycetes</taxon>
        <taxon>OSLEUM clade</taxon>
        <taxon>Lecanoromycetidae</taxon>
        <taxon>Lecanorales</taxon>
        <taxon>Lecanorineae</taxon>
        <taxon>Parmeliaceae</taxon>
        <taxon>Alectoria</taxon>
    </lineage>
</organism>
<sequence>MSANADDHALVDVTNKIANVQVNEAALERVKEAKWGAPEGYDYTRYTTEPRDKTAPASEPDKPQADASTWAANAVRYVWDEEFGDVGPQHEELERILFGDEHKMEQGEEFSKLTEIAVTFESETKIKPVASFEDAGLHPVMLANVKLCGYQVPTPIQAYCLPSVLKGIDIIGIAQTGSGKTAAFLIPTLSKLMGKAKKLAAPRPNLTKPWTREDGVRAEPLILVVAPTRELATQIFDEARRLCYRSMLRPCVIYGGAPSGEQMDELRKGCDVLIATPGRLMDFMSRGHLLSLSRVKYTIIDEADELVSPDWVEEMRNVMGGADANADDDHVYMMFSATFPKEARAVAKEYMSKDHIRIRVLFVDEPKKRDCLFDLLLSMPPARTIVFVNNKKAADFLDDFLYNRGLPSTSIHSDRTQREREDAIRAFRSAKAPLLVATGVSARGLDIKNVMHVINYELPNSDYGGINEYVHRIGRTARIGNIGMATSFYNDKNEDIAEALTKLLIETHQVVPDFLESYKPENEELKFDDDTDDEGDDAAASDARGGGTQTNGTANDDASGDAWGTEAPAADTNGGWN</sequence>
<evidence type="ECO:0000259" key="10">
    <source>
        <dbReference type="PROSITE" id="PS51192"/>
    </source>
</evidence>
<evidence type="ECO:0000256" key="4">
    <source>
        <dbReference type="ARBA" id="ARBA00022806"/>
    </source>
</evidence>
<proteinExistence type="inferred from homology"/>
<dbReference type="EC" id="3.6.4.13" evidence="1"/>
<reference evidence="13" key="1">
    <citation type="submission" date="2021-03" db="EMBL/GenBank/DDBJ databases">
        <authorList>
            <person name="Tagirdzhanova G."/>
        </authorList>
    </citation>
    <scope>NUCLEOTIDE SEQUENCE</scope>
</reference>